<organism evidence="16 17">
    <name type="scientific">Sandarakinorhabdus glacialis</name>
    <dbReference type="NCBI Taxonomy" id="1614636"/>
    <lineage>
        <taxon>Bacteria</taxon>
        <taxon>Pseudomonadati</taxon>
        <taxon>Pseudomonadota</taxon>
        <taxon>Alphaproteobacteria</taxon>
        <taxon>Sphingomonadales</taxon>
        <taxon>Sphingosinicellaceae</taxon>
        <taxon>Sandarakinorhabdus</taxon>
    </lineage>
</organism>
<dbReference type="InterPro" id="IPR005263">
    <property type="entry name" value="DapA"/>
</dbReference>
<keyword evidence="5 12" id="KW-0963">Cytoplasm</keyword>
<dbReference type="EMBL" id="BMJM01000002">
    <property type="protein sequence ID" value="GGE05053.1"/>
    <property type="molecule type" value="Genomic_DNA"/>
</dbReference>
<keyword evidence="7 12" id="KW-0220">Diaminopimelate biosynthesis</keyword>
<feature type="active site" description="Proton donor/acceptor" evidence="12 14">
    <location>
        <position position="145"/>
    </location>
</feature>
<keyword evidence="6 12" id="KW-0028">Amino-acid biosynthesis</keyword>
<evidence type="ECO:0000256" key="11">
    <source>
        <dbReference type="ARBA" id="ARBA00047836"/>
    </source>
</evidence>
<accession>A0A917E6T0</accession>
<dbReference type="GO" id="GO:0019877">
    <property type="term" value="P:diaminopimelate biosynthetic process"/>
    <property type="evidence" value="ECO:0007669"/>
    <property type="project" value="UniProtKB-UniRule"/>
</dbReference>
<feature type="binding site" evidence="12 15">
    <location>
        <position position="57"/>
    </location>
    <ligand>
        <name>pyruvate</name>
        <dbReference type="ChEBI" id="CHEBI:15361"/>
    </ligand>
</feature>
<dbReference type="SUPFAM" id="SSF51569">
    <property type="entry name" value="Aldolase"/>
    <property type="match status" value="1"/>
</dbReference>
<evidence type="ECO:0000256" key="14">
    <source>
        <dbReference type="PIRSR" id="PIRSR001365-1"/>
    </source>
</evidence>
<proteinExistence type="inferred from homology"/>
<evidence type="ECO:0000256" key="10">
    <source>
        <dbReference type="ARBA" id="ARBA00023270"/>
    </source>
</evidence>
<dbReference type="Proteomes" id="UP000635071">
    <property type="component" value="Unassembled WGS sequence"/>
</dbReference>
<evidence type="ECO:0000313" key="17">
    <source>
        <dbReference type="Proteomes" id="UP000635071"/>
    </source>
</evidence>
<dbReference type="Pfam" id="PF00701">
    <property type="entry name" value="DHDPS"/>
    <property type="match status" value="1"/>
</dbReference>
<comment type="similarity">
    <text evidence="3 12 13">Belongs to the DapA family.</text>
</comment>
<feature type="site" description="Part of a proton relay during catalysis" evidence="12">
    <location>
        <position position="56"/>
    </location>
</feature>
<dbReference type="InterPro" id="IPR002220">
    <property type="entry name" value="DapA-like"/>
</dbReference>
<comment type="caution">
    <text evidence="12">Was originally thought to be a dihydrodipicolinate synthase (DHDPS), catalyzing the condensation of (S)-aspartate-beta-semialdehyde [(S)-ASA] and pyruvate to dihydrodipicolinate (DHDP). However, it was shown in E.coli that the product of the enzymatic reaction is not dihydrodipicolinate but in fact (4S)-4-hydroxy-2,3,4,5-tetrahydro-(2S)-dipicolinic acid (HTPA), and that the consecutive dehydration reaction leading to DHDP is not spontaneous but catalyzed by DapB.</text>
</comment>
<dbReference type="SMART" id="SM01130">
    <property type="entry name" value="DHDPS"/>
    <property type="match status" value="1"/>
</dbReference>
<keyword evidence="8 12" id="KW-0457">Lysine biosynthesis</keyword>
<sequence length="303" mass="30928">MGEEFEDSNVDGMIIQGSIPALVTPFKNGAVDMDAFAAFVEWQIAEGSTGLVPCGTTGESPTLTHAEHHAVITRTVEVAAGRVPVIAGCGSNDTATAIAHMQHAANVGADAALIVVPYYNKPSQAGLIAHFTALAESSRLPIIIYNIPGRSVADMSTETMAVLARLPTIVGVKDATGNLARVAAQRAACGADFIQLSGNDDMALGFNAMGGVGAISVTANVAPRLCAQFQAATLSGDFRTALAINDRLYPLHAALFSDASPGPTKHALARMGHMASDVRLPICAASAASATAVDAALAHAGLA</sequence>
<keyword evidence="10 12" id="KW-0704">Schiff base</keyword>
<comment type="pathway">
    <text evidence="2 12">Amino-acid biosynthesis; L-lysine biosynthesis via DAP pathway; (S)-tetrahydrodipicolinate from L-aspartate: step 3/4.</text>
</comment>
<comment type="function">
    <text evidence="1 12">Catalyzes the condensation of (S)-aspartate-beta-semialdehyde [(S)-ASA] and pyruvate to 4-hydroxy-tetrahydrodipicolinate (HTPA).</text>
</comment>
<comment type="subunit">
    <text evidence="12">Homotetramer; dimer of dimers.</text>
</comment>
<dbReference type="PANTHER" id="PTHR12128:SF66">
    <property type="entry name" value="4-HYDROXY-2-OXOGLUTARATE ALDOLASE, MITOCHONDRIAL"/>
    <property type="match status" value="1"/>
</dbReference>
<dbReference type="GO" id="GO:0009089">
    <property type="term" value="P:lysine biosynthetic process via diaminopimelate"/>
    <property type="evidence" value="ECO:0007669"/>
    <property type="project" value="UniProtKB-UniRule"/>
</dbReference>
<feature type="binding site" evidence="12 15">
    <location>
        <position position="215"/>
    </location>
    <ligand>
        <name>pyruvate</name>
        <dbReference type="ChEBI" id="CHEBI:15361"/>
    </ligand>
</feature>
<dbReference type="PRINTS" id="PR00146">
    <property type="entry name" value="DHPICSNTHASE"/>
</dbReference>
<dbReference type="EC" id="4.3.3.7" evidence="4 12"/>
<feature type="active site" description="Schiff-base intermediate with substrate" evidence="12 14">
    <location>
        <position position="173"/>
    </location>
</feature>
<dbReference type="PROSITE" id="PS00666">
    <property type="entry name" value="DHDPS_2"/>
    <property type="match status" value="1"/>
</dbReference>
<evidence type="ECO:0000256" key="7">
    <source>
        <dbReference type="ARBA" id="ARBA00022915"/>
    </source>
</evidence>
<evidence type="ECO:0000256" key="2">
    <source>
        <dbReference type="ARBA" id="ARBA00005120"/>
    </source>
</evidence>
<evidence type="ECO:0000256" key="8">
    <source>
        <dbReference type="ARBA" id="ARBA00023154"/>
    </source>
</evidence>
<feature type="site" description="Part of a proton relay during catalysis" evidence="12">
    <location>
        <position position="119"/>
    </location>
</feature>
<evidence type="ECO:0000256" key="6">
    <source>
        <dbReference type="ARBA" id="ARBA00022605"/>
    </source>
</evidence>
<protein>
    <recommendedName>
        <fullName evidence="4 12">4-hydroxy-tetrahydrodipicolinate synthase</fullName>
        <shortName evidence="12">HTPA synthase</shortName>
        <ecNumber evidence="4 12">4.3.3.7</ecNumber>
    </recommendedName>
</protein>
<dbReference type="InterPro" id="IPR020624">
    <property type="entry name" value="Schiff_base-form_aldolases_CS"/>
</dbReference>
<dbReference type="PANTHER" id="PTHR12128">
    <property type="entry name" value="DIHYDRODIPICOLINATE SYNTHASE"/>
    <property type="match status" value="1"/>
</dbReference>
<name>A0A917E6T0_9SPHN</name>
<reference evidence="16" key="1">
    <citation type="journal article" date="2014" name="Int. J. Syst. Evol. Microbiol.">
        <title>Complete genome sequence of Corynebacterium casei LMG S-19264T (=DSM 44701T), isolated from a smear-ripened cheese.</title>
        <authorList>
            <consortium name="US DOE Joint Genome Institute (JGI-PGF)"/>
            <person name="Walter F."/>
            <person name="Albersmeier A."/>
            <person name="Kalinowski J."/>
            <person name="Ruckert C."/>
        </authorList>
    </citation>
    <scope>NUCLEOTIDE SEQUENCE</scope>
    <source>
        <strain evidence="16">CGMCC 1.15519</strain>
    </source>
</reference>
<dbReference type="PIRSF" id="PIRSF001365">
    <property type="entry name" value="DHDPS"/>
    <property type="match status" value="1"/>
</dbReference>
<dbReference type="NCBIfam" id="TIGR00674">
    <property type="entry name" value="dapA"/>
    <property type="match status" value="1"/>
</dbReference>
<evidence type="ECO:0000256" key="5">
    <source>
        <dbReference type="ARBA" id="ARBA00022490"/>
    </source>
</evidence>
<evidence type="ECO:0000313" key="16">
    <source>
        <dbReference type="EMBL" id="GGE05053.1"/>
    </source>
</evidence>
<dbReference type="PROSITE" id="PS00665">
    <property type="entry name" value="DHDPS_1"/>
    <property type="match status" value="1"/>
</dbReference>
<dbReference type="InterPro" id="IPR020625">
    <property type="entry name" value="Schiff_base-form_aldolases_AS"/>
</dbReference>
<gene>
    <name evidence="12 16" type="primary">dapA</name>
    <name evidence="16" type="ORF">GCM10011529_09290</name>
</gene>
<evidence type="ECO:0000256" key="1">
    <source>
        <dbReference type="ARBA" id="ARBA00003294"/>
    </source>
</evidence>
<comment type="caution">
    <text evidence="16">The sequence shown here is derived from an EMBL/GenBank/DDBJ whole genome shotgun (WGS) entry which is preliminary data.</text>
</comment>
<dbReference type="CDD" id="cd00950">
    <property type="entry name" value="DHDPS"/>
    <property type="match status" value="1"/>
</dbReference>
<dbReference type="Gene3D" id="3.20.20.70">
    <property type="entry name" value="Aldolase class I"/>
    <property type="match status" value="1"/>
</dbReference>
<dbReference type="GO" id="GO:0008840">
    <property type="term" value="F:4-hydroxy-tetrahydrodipicolinate synthase activity"/>
    <property type="evidence" value="ECO:0007669"/>
    <property type="project" value="UniProtKB-UniRule"/>
</dbReference>
<evidence type="ECO:0000256" key="13">
    <source>
        <dbReference type="PIRNR" id="PIRNR001365"/>
    </source>
</evidence>
<evidence type="ECO:0000256" key="4">
    <source>
        <dbReference type="ARBA" id="ARBA00012086"/>
    </source>
</evidence>
<dbReference type="HAMAP" id="MF_00418">
    <property type="entry name" value="DapA"/>
    <property type="match status" value="1"/>
</dbReference>
<comment type="subcellular location">
    <subcellularLocation>
        <location evidence="12">Cytoplasm</location>
    </subcellularLocation>
</comment>
<evidence type="ECO:0000256" key="15">
    <source>
        <dbReference type="PIRSR" id="PIRSR001365-2"/>
    </source>
</evidence>
<evidence type="ECO:0000256" key="9">
    <source>
        <dbReference type="ARBA" id="ARBA00023239"/>
    </source>
</evidence>
<dbReference type="AlphaFoldDB" id="A0A917E6T0"/>
<keyword evidence="17" id="KW-1185">Reference proteome</keyword>
<dbReference type="GO" id="GO:0005829">
    <property type="term" value="C:cytosol"/>
    <property type="evidence" value="ECO:0007669"/>
    <property type="project" value="TreeGrafter"/>
</dbReference>
<reference evidence="16" key="2">
    <citation type="submission" date="2020-09" db="EMBL/GenBank/DDBJ databases">
        <authorList>
            <person name="Sun Q."/>
            <person name="Zhou Y."/>
        </authorList>
    </citation>
    <scope>NUCLEOTIDE SEQUENCE</scope>
    <source>
        <strain evidence="16">CGMCC 1.15519</strain>
    </source>
</reference>
<dbReference type="InterPro" id="IPR013785">
    <property type="entry name" value="Aldolase_TIM"/>
</dbReference>
<comment type="catalytic activity">
    <reaction evidence="11 12">
        <text>L-aspartate 4-semialdehyde + pyruvate = (2S,4S)-4-hydroxy-2,3,4,5-tetrahydrodipicolinate + H2O + H(+)</text>
        <dbReference type="Rhea" id="RHEA:34171"/>
        <dbReference type="ChEBI" id="CHEBI:15361"/>
        <dbReference type="ChEBI" id="CHEBI:15377"/>
        <dbReference type="ChEBI" id="CHEBI:15378"/>
        <dbReference type="ChEBI" id="CHEBI:67139"/>
        <dbReference type="ChEBI" id="CHEBI:537519"/>
        <dbReference type="EC" id="4.3.3.7"/>
    </reaction>
</comment>
<keyword evidence="9 12" id="KW-0456">Lyase</keyword>
<evidence type="ECO:0000256" key="12">
    <source>
        <dbReference type="HAMAP-Rule" id="MF_00418"/>
    </source>
</evidence>
<evidence type="ECO:0000256" key="3">
    <source>
        <dbReference type="ARBA" id="ARBA00007592"/>
    </source>
</evidence>